<dbReference type="Pfam" id="PF04773">
    <property type="entry name" value="FecR"/>
    <property type="match status" value="1"/>
</dbReference>
<dbReference type="Proteomes" id="UP000488299">
    <property type="component" value="Unassembled WGS sequence"/>
</dbReference>
<dbReference type="EMBL" id="WELI01000013">
    <property type="protein sequence ID" value="KAB7726868.1"/>
    <property type="molecule type" value="Genomic_DNA"/>
</dbReference>
<accession>A0A7J5TVC8</accession>
<feature type="domain" description="Protein FecR C-terminal" evidence="3">
    <location>
        <begin position="266"/>
        <end position="333"/>
    </location>
</feature>
<dbReference type="PIRSF" id="PIRSF018266">
    <property type="entry name" value="FecR"/>
    <property type="match status" value="1"/>
</dbReference>
<dbReference type="Gene3D" id="2.60.120.1440">
    <property type="match status" value="1"/>
</dbReference>
<comment type="caution">
    <text evidence="4">The sequence shown here is derived from an EMBL/GenBank/DDBJ whole genome shotgun (WGS) entry which is preliminary data.</text>
</comment>
<evidence type="ECO:0000259" key="2">
    <source>
        <dbReference type="Pfam" id="PF04773"/>
    </source>
</evidence>
<dbReference type="AlphaFoldDB" id="A0A7J5TVC8"/>
<organism evidence="4 5">
    <name type="scientific">Rudanella paleaurantiibacter</name>
    <dbReference type="NCBI Taxonomy" id="2614655"/>
    <lineage>
        <taxon>Bacteria</taxon>
        <taxon>Pseudomonadati</taxon>
        <taxon>Bacteroidota</taxon>
        <taxon>Cytophagia</taxon>
        <taxon>Cytophagales</taxon>
        <taxon>Cytophagaceae</taxon>
        <taxon>Rudanella</taxon>
    </lineage>
</organism>
<reference evidence="4 5" key="1">
    <citation type="submission" date="2019-10" db="EMBL/GenBank/DDBJ databases">
        <title>Rudanella paleaurantiibacter sp. nov., isolated from sludge.</title>
        <authorList>
            <person name="Xu S.Q."/>
        </authorList>
    </citation>
    <scope>NUCLEOTIDE SEQUENCE [LARGE SCALE GENOMIC DNA]</scope>
    <source>
        <strain evidence="4 5">HX-22-17</strain>
    </source>
</reference>
<dbReference type="RefSeq" id="WP_152126654.1">
    <property type="nucleotide sequence ID" value="NZ_WELI01000013.1"/>
</dbReference>
<dbReference type="GO" id="GO:0016989">
    <property type="term" value="F:sigma factor antagonist activity"/>
    <property type="evidence" value="ECO:0007669"/>
    <property type="project" value="TreeGrafter"/>
</dbReference>
<evidence type="ECO:0000259" key="3">
    <source>
        <dbReference type="Pfam" id="PF16344"/>
    </source>
</evidence>
<keyword evidence="1" id="KW-0472">Membrane</keyword>
<dbReference type="PANTHER" id="PTHR30273:SF2">
    <property type="entry name" value="PROTEIN FECR"/>
    <property type="match status" value="1"/>
</dbReference>
<protein>
    <submittedName>
        <fullName evidence="4">DUF4974 domain-containing protein</fullName>
    </submittedName>
</protein>
<evidence type="ECO:0000313" key="5">
    <source>
        <dbReference type="Proteomes" id="UP000488299"/>
    </source>
</evidence>
<proteinExistence type="predicted"/>
<keyword evidence="5" id="KW-1185">Reference proteome</keyword>
<sequence>MDTIISKQTLFGHFSGQSTPIQQKAISDWLEHPESLELYFLWLEEWERLNPQFQADEREAFAQLWQQVQAFEEQQTTQVVDPPVIPLSSPVRSVRWTWLVAASVALALIGLTAYLNRSFILYRTIATQFGEVRTDTLPDGSVVTLNANSSLRYPRFGFGNRTREVFLTGEGAFSVQHTQSNQRFVVKTGKGFDVIVLGTEFTVFARQRGAKVVLNRGKVEIDYHRSGKSQQLTMQPGDVVALDKQGSIQKTYTKRPELQAAWQQHRYVFEETSLLEIATLLEENYGLNVTIRDEALANRTISGTYQATNADQLLETVTQLLEINYNRQNDTVLLFE</sequence>
<dbReference type="Gene3D" id="3.55.50.30">
    <property type="match status" value="1"/>
</dbReference>
<dbReference type="Pfam" id="PF16344">
    <property type="entry name" value="FecR_C"/>
    <property type="match status" value="1"/>
</dbReference>
<dbReference type="InterPro" id="IPR012373">
    <property type="entry name" value="Ferrdict_sens_TM"/>
</dbReference>
<keyword evidence="1" id="KW-0812">Transmembrane</keyword>
<evidence type="ECO:0000313" key="4">
    <source>
        <dbReference type="EMBL" id="KAB7726868.1"/>
    </source>
</evidence>
<keyword evidence="1" id="KW-1133">Transmembrane helix</keyword>
<gene>
    <name evidence="4" type="ORF">F5984_23435</name>
</gene>
<evidence type="ECO:0000256" key="1">
    <source>
        <dbReference type="SAM" id="Phobius"/>
    </source>
</evidence>
<feature type="transmembrane region" description="Helical" evidence="1">
    <location>
        <begin position="96"/>
        <end position="115"/>
    </location>
</feature>
<name>A0A7J5TVC8_9BACT</name>
<dbReference type="InterPro" id="IPR032508">
    <property type="entry name" value="FecR_C"/>
</dbReference>
<feature type="domain" description="FecR protein" evidence="2">
    <location>
        <begin position="124"/>
        <end position="220"/>
    </location>
</feature>
<dbReference type="PANTHER" id="PTHR30273">
    <property type="entry name" value="PERIPLASMIC SIGNAL SENSOR AND SIGMA FACTOR ACTIVATOR FECR-RELATED"/>
    <property type="match status" value="1"/>
</dbReference>
<dbReference type="InterPro" id="IPR006860">
    <property type="entry name" value="FecR"/>
</dbReference>